<protein>
    <submittedName>
        <fullName evidence="6">Type II toxin-antitoxin system VapC family toxin</fullName>
    </submittedName>
</protein>
<accession>A0ABU6FAC5</accession>
<reference evidence="6 7" key="1">
    <citation type="submission" date="2022-10" db="EMBL/GenBank/DDBJ databases">
        <authorList>
            <person name="Xie J."/>
            <person name="Shen N."/>
        </authorList>
    </citation>
    <scope>NUCLEOTIDE SEQUENCE [LARGE SCALE GENOMIC DNA]</scope>
    <source>
        <strain evidence="6 7">YIM65594</strain>
    </source>
</reference>
<dbReference type="PANTHER" id="PTHR36173">
    <property type="entry name" value="RIBONUCLEASE VAPC16-RELATED"/>
    <property type="match status" value="1"/>
</dbReference>
<dbReference type="InterPro" id="IPR052919">
    <property type="entry name" value="TA_system_RNase"/>
</dbReference>
<keyword evidence="1" id="KW-0540">Nuclease</keyword>
<evidence type="ECO:0000256" key="4">
    <source>
        <dbReference type="ARBA" id="ARBA00022842"/>
    </source>
</evidence>
<evidence type="ECO:0000256" key="1">
    <source>
        <dbReference type="ARBA" id="ARBA00022722"/>
    </source>
</evidence>
<dbReference type="InterPro" id="IPR029060">
    <property type="entry name" value="PIN-like_dom_sf"/>
</dbReference>
<evidence type="ECO:0000313" key="7">
    <source>
        <dbReference type="Proteomes" id="UP001354931"/>
    </source>
</evidence>
<dbReference type="Pfam" id="PF01850">
    <property type="entry name" value="PIN"/>
    <property type="match status" value="1"/>
</dbReference>
<keyword evidence="7" id="KW-1185">Reference proteome</keyword>
<dbReference type="Gene3D" id="3.40.50.1010">
    <property type="entry name" value="5'-nuclease"/>
    <property type="match status" value="1"/>
</dbReference>
<sequence>MAYLIDTHIALWWLGASPELSEDLKELLRTEPAVHMSAVTPWEISLKHSLGKLAEVPGLPERVRDLQFKPLPITLEHGMHGHALPWLHRDPFDRMLVAQAQAEDLTIITRDAWIPKYDVQVLRA</sequence>
<dbReference type="CDD" id="cd09872">
    <property type="entry name" value="PIN_Sll0205-like"/>
    <property type="match status" value="1"/>
</dbReference>
<proteinExistence type="predicted"/>
<feature type="domain" description="PIN" evidence="5">
    <location>
        <begin position="3"/>
        <end position="117"/>
    </location>
</feature>
<evidence type="ECO:0000256" key="3">
    <source>
        <dbReference type="ARBA" id="ARBA00022801"/>
    </source>
</evidence>
<comment type="caution">
    <text evidence="6">The sequence shown here is derived from an EMBL/GenBank/DDBJ whole genome shotgun (WGS) entry which is preliminary data.</text>
</comment>
<organism evidence="6 7">
    <name type="scientific">Streptomyces endophyticus</name>
    <dbReference type="NCBI Taxonomy" id="714166"/>
    <lineage>
        <taxon>Bacteria</taxon>
        <taxon>Bacillati</taxon>
        <taxon>Actinomycetota</taxon>
        <taxon>Actinomycetes</taxon>
        <taxon>Kitasatosporales</taxon>
        <taxon>Streptomycetaceae</taxon>
        <taxon>Streptomyces</taxon>
    </lineage>
</organism>
<name>A0ABU6FAC5_9ACTN</name>
<dbReference type="EMBL" id="JAOZYC010000139">
    <property type="protein sequence ID" value="MEB8340986.1"/>
    <property type="molecule type" value="Genomic_DNA"/>
</dbReference>
<dbReference type="InterPro" id="IPR041705">
    <property type="entry name" value="PIN_Sll0205"/>
</dbReference>
<keyword evidence="3" id="KW-0378">Hydrolase</keyword>
<evidence type="ECO:0000259" key="5">
    <source>
        <dbReference type="Pfam" id="PF01850"/>
    </source>
</evidence>
<evidence type="ECO:0000256" key="2">
    <source>
        <dbReference type="ARBA" id="ARBA00022723"/>
    </source>
</evidence>
<keyword evidence="2" id="KW-0479">Metal-binding</keyword>
<keyword evidence="4" id="KW-0460">Magnesium</keyword>
<dbReference type="SUPFAM" id="SSF88723">
    <property type="entry name" value="PIN domain-like"/>
    <property type="match status" value="1"/>
</dbReference>
<dbReference type="RefSeq" id="WP_326019973.1">
    <property type="nucleotide sequence ID" value="NZ_JAOZYC010000139.1"/>
</dbReference>
<evidence type="ECO:0000313" key="6">
    <source>
        <dbReference type="EMBL" id="MEB8340986.1"/>
    </source>
</evidence>
<dbReference type="InterPro" id="IPR002716">
    <property type="entry name" value="PIN_dom"/>
</dbReference>
<dbReference type="PANTHER" id="PTHR36173:SF2">
    <property type="entry name" value="RIBONUCLEASE VAPC16"/>
    <property type="match status" value="1"/>
</dbReference>
<gene>
    <name evidence="6" type="ORF">OKJ99_26135</name>
</gene>
<dbReference type="Proteomes" id="UP001354931">
    <property type="component" value="Unassembled WGS sequence"/>
</dbReference>